<evidence type="ECO:0000313" key="3">
    <source>
        <dbReference type="Proteomes" id="UP001341840"/>
    </source>
</evidence>
<evidence type="ECO:0000313" key="2">
    <source>
        <dbReference type="EMBL" id="MED6123610.1"/>
    </source>
</evidence>
<keyword evidence="3" id="KW-1185">Reference proteome</keyword>
<protein>
    <submittedName>
        <fullName evidence="2">Uncharacterized protein</fullName>
    </submittedName>
</protein>
<name>A0ABU6RI54_9FABA</name>
<evidence type="ECO:0000256" key="1">
    <source>
        <dbReference type="SAM" id="MobiDB-lite"/>
    </source>
</evidence>
<sequence>MQTHQMAQLPQMNDINDTKSRQLVVAGCTEFMNGIIDTEEDAKILRERGIAMNQLKSDLEVANMWNGMNKSLRLTKVLKLDMVIEDVNKFYSGTTMVKVQKFMKRSQFTLGNNITQTSEFRGRNRNAPPSAAVSHGPPEGPLLRRGLILSQFSFTESMDATMDL</sequence>
<dbReference type="InterPro" id="IPR004158">
    <property type="entry name" value="DUF247_pln"/>
</dbReference>
<reference evidence="2 3" key="1">
    <citation type="journal article" date="2023" name="Plants (Basel)">
        <title>Bridging the Gap: Combining Genomics and Transcriptomics Approaches to Understand Stylosanthes scabra, an Orphan Legume from the Brazilian Caatinga.</title>
        <authorList>
            <person name="Ferreira-Neto J.R.C."/>
            <person name="da Silva M.D."/>
            <person name="Binneck E."/>
            <person name="de Melo N.F."/>
            <person name="da Silva R.H."/>
            <person name="de Melo A.L.T.M."/>
            <person name="Pandolfi V."/>
            <person name="Bustamante F.O."/>
            <person name="Brasileiro-Vidal A.C."/>
            <person name="Benko-Iseppon A.M."/>
        </authorList>
    </citation>
    <scope>NUCLEOTIDE SEQUENCE [LARGE SCALE GENOMIC DNA]</scope>
    <source>
        <tissue evidence="2">Leaves</tissue>
    </source>
</reference>
<dbReference type="Pfam" id="PF03140">
    <property type="entry name" value="DUF247"/>
    <property type="match status" value="1"/>
</dbReference>
<feature type="region of interest" description="Disordered" evidence="1">
    <location>
        <begin position="119"/>
        <end position="138"/>
    </location>
</feature>
<dbReference type="EMBL" id="JASCZI010030560">
    <property type="protein sequence ID" value="MED6123610.1"/>
    <property type="molecule type" value="Genomic_DNA"/>
</dbReference>
<accession>A0ABU6RI54</accession>
<dbReference type="Proteomes" id="UP001341840">
    <property type="component" value="Unassembled WGS sequence"/>
</dbReference>
<comment type="caution">
    <text evidence="2">The sequence shown here is derived from an EMBL/GenBank/DDBJ whole genome shotgun (WGS) entry which is preliminary data.</text>
</comment>
<organism evidence="2 3">
    <name type="scientific">Stylosanthes scabra</name>
    <dbReference type="NCBI Taxonomy" id="79078"/>
    <lineage>
        <taxon>Eukaryota</taxon>
        <taxon>Viridiplantae</taxon>
        <taxon>Streptophyta</taxon>
        <taxon>Embryophyta</taxon>
        <taxon>Tracheophyta</taxon>
        <taxon>Spermatophyta</taxon>
        <taxon>Magnoliopsida</taxon>
        <taxon>eudicotyledons</taxon>
        <taxon>Gunneridae</taxon>
        <taxon>Pentapetalae</taxon>
        <taxon>rosids</taxon>
        <taxon>fabids</taxon>
        <taxon>Fabales</taxon>
        <taxon>Fabaceae</taxon>
        <taxon>Papilionoideae</taxon>
        <taxon>50 kb inversion clade</taxon>
        <taxon>dalbergioids sensu lato</taxon>
        <taxon>Dalbergieae</taxon>
        <taxon>Pterocarpus clade</taxon>
        <taxon>Stylosanthes</taxon>
    </lineage>
</organism>
<proteinExistence type="predicted"/>
<gene>
    <name evidence="2" type="ORF">PIB30_050742</name>
</gene>